<dbReference type="EMBL" id="HQ630627">
    <property type="protein sequence ID" value="AEH03755.1"/>
    <property type="molecule type" value="Genomic_DNA"/>
</dbReference>
<evidence type="ECO:0000313" key="1">
    <source>
        <dbReference type="EMBL" id="AEH03755.1"/>
    </source>
</evidence>
<evidence type="ECO:0000313" key="2">
    <source>
        <dbReference type="Proteomes" id="UP000008388"/>
    </source>
</evidence>
<name>F8SJG8_BPPA3</name>
<dbReference type="RefSeq" id="YP_009217411.1">
    <property type="nucleotide sequence ID" value="NC_028999.1"/>
</dbReference>
<dbReference type="KEGG" id="vg:26643860"/>
<dbReference type="Proteomes" id="UP000008388">
    <property type="component" value="Segment"/>
</dbReference>
<keyword evidence="2" id="KW-1185">Reference proteome</keyword>
<proteinExistence type="predicted"/>
<organism evidence="1 2">
    <name type="scientific">Pseudomonas phage PhiPA3</name>
    <name type="common">Pseudomonas aeruginosa phage PhiPA3</name>
    <dbReference type="NCBI Taxonomy" id="998086"/>
    <lineage>
        <taxon>Viruses</taxon>
        <taxon>Duplodnaviria</taxon>
        <taxon>Heunggongvirae</taxon>
        <taxon>Uroviricota</taxon>
        <taxon>Caudoviricetes</taxon>
        <taxon>Chimalliviridae</taxon>
        <taxon>Miltoncavirus</taxon>
        <taxon>Miltoncavirus PhiPA3</taxon>
    </lineage>
</organism>
<accession>F8SJG8</accession>
<reference evidence="1 2" key="1">
    <citation type="journal article" date="2011" name="Microbiology">
        <title>The Pseudomonas aeruginosa generalized transducing phage phiPA3 is a new member of the phiKZ-like group of 'jumbo' phages, and infects model laboratory strains and clinical isolates from cystic fibrosis patients.</title>
        <authorList>
            <person name="Monson R."/>
            <person name="Foulds I."/>
            <person name="Foweraker J."/>
            <person name="Welch M."/>
            <person name="Salmond G.P."/>
        </authorList>
    </citation>
    <scope>NUCLEOTIDE SEQUENCE [LARGE SCALE GENOMIC DNA]</scope>
</reference>
<sequence>MDKRPDVKNTSMCLVQYSGKCMMDWWINRRLCQELCEVLHVSLKRLDTLFQIVEDSDDALYDKLRDELLFFSGSYKELMDLLFRYQGLYKSRHMDLAVLAIDSIIGITADIHYKDECYGSEFH</sequence>
<gene>
    <name evidence="1" type="primary">332</name>
</gene>
<dbReference type="GeneID" id="26643860"/>
<organismHost>
    <name type="scientific">Pseudomonas aeruginosa</name>
    <dbReference type="NCBI Taxonomy" id="287"/>
</organismHost>
<protein>
    <submittedName>
        <fullName evidence="1">Uncharacterized protein 332</fullName>
    </submittedName>
</protein>